<evidence type="ECO:0000256" key="2">
    <source>
        <dbReference type="SAM" id="Phobius"/>
    </source>
</evidence>
<protein>
    <submittedName>
        <fullName evidence="3">Uncharacterized protein</fullName>
    </submittedName>
</protein>
<keyword evidence="2" id="KW-0812">Transmembrane</keyword>
<keyword evidence="4" id="KW-1185">Reference proteome</keyword>
<evidence type="ECO:0000313" key="4">
    <source>
        <dbReference type="Proteomes" id="UP000092598"/>
    </source>
</evidence>
<dbReference type="PATRIC" id="fig|1915.4.peg.4874"/>
<dbReference type="InterPro" id="IPR045513">
    <property type="entry name" value="DUF6479"/>
</dbReference>
<dbReference type="Proteomes" id="UP000092598">
    <property type="component" value="Chromosome"/>
</dbReference>
<sequence>MAATSGDVLNVLAAFAGGLFVAGALIWAVRLGMRVLDQELPHPRPEEQPKLPLTGAVHEMREMREPDEIPAAVGRERLMPYQLHHQGSRTGKDQHRHRWLPGSSGSFGSGGLGHT</sequence>
<keyword evidence="2" id="KW-1133">Transmembrane helix</keyword>
<accession>A0A1B1ME13</accession>
<evidence type="ECO:0000256" key="1">
    <source>
        <dbReference type="SAM" id="MobiDB-lite"/>
    </source>
</evidence>
<dbReference type="EMBL" id="CP016438">
    <property type="protein sequence ID" value="ANS66632.1"/>
    <property type="molecule type" value="Genomic_DNA"/>
</dbReference>
<evidence type="ECO:0000313" key="3">
    <source>
        <dbReference type="EMBL" id="ANS66632.1"/>
    </source>
</evidence>
<keyword evidence="2" id="KW-0472">Membrane</keyword>
<feature type="compositionally biased region" description="Gly residues" evidence="1">
    <location>
        <begin position="105"/>
        <end position="115"/>
    </location>
</feature>
<dbReference type="AlphaFoldDB" id="A0A1B1ME13"/>
<feature type="region of interest" description="Disordered" evidence="1">
    <location>
        <begin position="82"/>
        <end position="115"/>
    </location>
</feature>
<dbReference type="KEGG" id="sls:SLINC_4408"/>
<feature type="transmembrane region" description="Helical" evidence="2">
    <location>
        <begin position="12"/>
        <end position="29"/>
    </location>
</feature>
<reference evidence="3 4" key="1">
    <citation type="submission" date="2016-07" db="EMBL/GenBank/DDBJ databases">
        <title>Enhancement of antibiotic productionsby engineered nitrateutilization in actinobacteria.</title>
        <authorList>
            <person name="Meng S.C."/>
        </authorList>
    </citation>
    <scope>NUCLEOTIDE SEQUENCE [LARGE SCALE GENOMIC DNA]</scope>
    <source>
        <strain evidence="3 4">NRRL 2936</strain>
    </source>
</reference>
<dbReference type="Pfam" id="PF20087">
    <property type="entry name" value="DUF6479"/>
    <property type="match status" value="1"/>
</dbReference>
<organism evidence="3 4">
    <name type="scientific">Streptomyces lincolnensis</name>
    <dbReference type="NCBI Taxonomy" id="1915"/>
    <lineage>
        <taxon>Bacteria</taxon>
        <taxon>Bacillati</taxon>
        <taxon>Actinomycetota</taxon>
        <taxon>Actinomycetes</taxon>
        <taxon>Kitasatosporales</taxon>
        <taxon>Streptomycetaceae</taxon>
        <taxon>Streptomyces</taxon>
    </lineage>
</organism>
<name>A0A1B1ME13_STRLN</name>
<gene>
    <name evidence="3" type="ORF">SLINC_4408</name>
</gene>
<proteinExistence type="predicted"/>